<dbReference type="GO" id="GO:0030254">
    <property type="term" value="P:protein secretion by the type III secretion system"/>
    <property type="evidence" value="ECO:0007669"/>
    <property type="project" value="InterPro"/>
</dbReference>
<reference evidence="8 10" key="1">
    <citation type="submission" date="2018-03" db="EMBL/GenBank/DDBJ databases">
        <title>Diversity of phytobeneficial traits revealed by whole-genome analysis of worldwide-isolated phenazine-producing Pseudomonas spp.</title>
        <authorList>
            <person name="Biessy A."/>
            <person name="Novinscak A."/>
            <person name="Blom J."/>
            <person name="Leger G."/>
            <person name="Thomashow L.S."/>
            <person name="Cazorla F.M."/>
            <person name="Josic D."/>
            <person name="Filion M."/>
        </authorList>
    </citation>
    <scope>NUCLEOTIDE SEQUENCE [LARGE SCALE GENOMIC DNA]</scope>
    <source>
        <strain evidence="8 10">B25</strain>
    </source>
</reference>
<dbReference type="SUPFAM" id="SSF140129">
    <property type="entry name" value="MxiH-like"/>
    <property type="match status" value="1"/>
</dbReference>
<dbReference type="InterPro" id="IPR011841">
    <property type="entry name" value="T3SS_needle_YscF"/>
</dbReference>
<evidence type="ECO:0000256" key="7">
    <source>
        <dbReference type="ARBA" id="ARBA00035658"/>
    </source>
</evidence>
<organism evidence="8 10">
    <name type="scientific">Pseudomonas chlororaphis</name>
    <dbReference type="NCBI Taxonomy" id="587753"/>
    <lineage>
        <taxon>Bacteria</taxon>
        <taxon>Pseudomonadati</taxon>
        <taxon>Pseudomonadota</taxon>
        <taxon>Gammaproteobacteria</taxon>
        <taxon>Pseudomonadales</taxon>
        <taxon>Pseudomonadaceae</taxon>
        <taxon>Pseudomonas</taxon>
    </lineage>
</organism>
<dbReference type="GO" id="GO:0030257">
    <property type="term" value="C:type III protein secretion system complex"/>
    <property type="evidence" value="ECO:0007669"/>
    <property type="project" value="InterPro"/>
</dbReference>
<keyword evidence="5" id="KW-0653">Protein transport</keyword>
<evidence type="ECO:0000256" key="5">
    <source>
        <dbReference type="ARBA" id="ARBA00022927"/>
    </source>
</evidence>
<keyword evidence="3" id="KW-0813">Transport</keyword>
<keyword evidence="4" id="KW-0964">Secreted</keyword>
<evidence type="ECO:0000256" key="4">
    <source>
        <dbReference type="ARBA" id="ARBA00022525"/>
    </source>
</evidence>
<evidence type="ECO:0000313" key="9">
    <source>
        <dbReference type="EMBL" id="KAA5839270.1"/>
    </source>
</evidence>
<dbReference type="GO" id="GO:0009986">
    <property type="term" value="C:cell surface"/>
    <property type="evidence" value="ECO:0007669"/>
    <property type="project" value="UniProtKB-SubCell"/>
</dbReference>
<dbReference type="NCBIfam" id="TIGR02105">
    <property type="entry name" value="III_needle"/>
    <property type="match status" value="1"/>
</dbReference>
<evidence type="ECO:0000256" key="3">
    <source>
        <dbReference type="ARBA" id="ARBA00022448"/>
    </source>
</evidence>
<protein>
    <submittedName>
        <fullName evidence="8">Type III secretion protein SsaG</fullName>
    </submittedName>
    <submittedName>
        <fullName evidence="9">Type III secretion system needle protein SsaG</fullName>
    </submittedName>
</protein>
<reference evidence="9 11" key="2">
    <citation type="submission" date="2019-09" db="EMBL/GenBank/DDBJ databases">
        <authorList>
            <person name="Vacheron J."/>
            <person name="Dubost A."/>
            <person name="Prigent-Combaret C."/>
            <person name="Muller D."/>
        </authorList>
    </citation>
    <scope>NUCLEOTIDE SEQUENCE [LARGE SCALE GENOMIC DNA]</scope>
    <source>
        <strain evidence="9 11">JV497</strain>
    </source>
</reference>
<dbReference type="Proteomes" id="UP000268048">
    <property type="component" value="Chromosome"/>
</dbReference>
<dbReference type="InterPro" id="IPR021123">
    <property type="entry name" value="T3SS_needle-like"/>
</dbReference>
<sequence>MDIETVNNQLSQMVEKAGNEVQSKLTAADMNDPARMLQAQFAIQQYSTFVTYQSAVMKAVKDMLSGIIQKI</sequence>
<gene>
    <name evidence="8" type="ORF">C4K04_4328</name>
    <name evidence="9" type="ORF">F2A38_20610</name>
</gene>
<evidence type="ECO:0000313" key="10">
    <source>
        <dbReference type="Proteomes" id="UP000268048"/>
    </source>
</evidence>
<evidence type="ECO:0000313" key="8">
    <source>
        <dbReference type="EMBL" id="AZE49992.1"/>
    </source>
</evidence>
<dbReference type="EMBL" id="VWPC01000021">
    <property type="protein sequence ID" value="KAA5839270.1"/>
    <property type="molecule type" value="Genomic_DNA"/>
</dbReference>
<dbReference type="AlphaFoldDB" id="A0A3G7HE21"/>
<comment type="subcellular location">
    <subcellularLocation>
        <location evidence="1">Cell surface</location>
    </subcellularLocation>
    <subcellularLocation>
        <location evidence="2">Secreted</location>
    </subcellularLocation>
</comment>
<evidence type="ECO:0000313" key="11">
    <source>
        <dbReference type="Proteomes" id="UP000323924"/>
    </source>
</evidence>
<dbReference type="GO" id="GO:0005576">
    <property type="term" value="C:extracellular region"/>
    <property type="evidence" value="ECO:0007669"/>
    <property type="project" value="UniProtKB-SubCell"/>
</dbReference>
<dbReference type="EMBL" id="CP027753">
    <property type="protein sequence ID" value="AZE49992.1"/>
    <property type="molecule type" value="Genomic_DNA"/>
</dbReference>
<accession>A0A3G7HE21</accession>
<dbReference type="InterPro" id="IPR037203">
    <property type="entry name" value="T3SS_needle-like_sf"/>
</dbReference>
<comment type="similarity">
    <text evidence="7">Belongs to the SctF family.</text>
</comment>
<dbReference type="Pfam" id="PF09392">
    <property type="entry name" value="T3SS_needle_F"/>
    <property type="match status" value="1"/>
</dbReference>
<proteinExistence type="inferred from homology"/>
<dbReference type="RefSeq" id="WP_053280186.1">
    <property type="nucleotide sequence ID" value="NZ_CP027713.1"/>
</dbReference>
<dbReference type="Proteomes" id="UP000323924">
    <property type="component" value="Unassembled WGS sequence"/>
</dbReference>
<evidence type="ECO:0000256" key="1">
    <source>
        <dbReference type="ARBA" id="ARBA00004241"/>
    </source>
</evidence>
<evidence type="ECO:0000256" key="6">
    <source>
        <dbReference type="ARBA" id="ARBA00023026"/>
    </source>
</evidence>
<name>A0A3G7HE21_9PSED</name>
<dbReference type="Gene3D" id="1.20.58.90">
    <property type="match status" value="1"/>
</dbReference>
<keyword evidence="6" id="KW-0843">Virulence</keyword>
<evidence type="ECO:0000256" key="2">
    <source>
        <dbReference type="ARBA" id="ARBA00004613"/>
    </source>
</evidence>